<protein>
    <submittedName>
        <fullName evidence="1">Uncharacterized protein</fullName>
    </submittedName>
</protein>
<gene>
    <name evidence="1" type="ORF">TrCOL_g4196</name>
</gene>
<dbReference type="OrthoDB" id="432970at2759"/>
<name>A0A9W7LCL8_9STRA</name>
<organism evidence="1 2">
    <name type="scientific">Triparma columacea</name>
    <dbReference type="NCBI Taxonomy" id="722753"/>
    <lineage>
        <taxon>Eukaryota</taxon>
        <taxon>Sar</taxon>
        <taxon>Stramenopiles</taxon>
        <taxon>Ochrophyta</taxon>
        <taxon>Bolidophyceae</taxon>
        <taxon>Parmales</taxon>
        <taxon>Triparmaceae</taxon>
        <taxon>Triparma</taxon>
    </lineage>
</organism>
<dbReference type="PANTHER" id="PTHR13244:SF7">
    <property type="entry name" value="ZINC FINGER MYND DOMAIN-CONTAINING PROTEIN 10"/>
    <property type="match status" value="1"/>
</dbReference>
<dbReference type="PANTHER" id="PTHR13244">
    <property type="entry name" value="ZINC FINGER MYND DOMAIN CONTAINING PROTEIN 10"/>
    <property type="match status" value="1"/>
</dbReference>
<proteinExistence type="predicted"/>
<dbReference type="GO" id="GO:0005737">
    <property type="term" value="C:cytoplasm"/>
    <property type="evidence" value="ECO:0007669"/>
    <property type="project" value="TreeGrafter"/>
</dbReference>
<dbReference type="Proteomes" id="UP001165065">
    <property type="component" value="Unassembled WGS sequence"/>
</dbReference>
<keyword evidence="2" id="KW-1185">Reference proteome</keyword>
<dbReference type="AlphaFoldDB" id="A0A9W7LCL8"/>
<accession>A0A9W7LCL8</accession>
<evidence type="ECO:0000313" key="1">
    <source>
        <dbReference type="EMBL" id="GMI44786.1"/>
    </source>
</evidence>
<comment type="caution">
    <text evidence="1">The sequence shown here is derived from an EMBL/GenBank/DDBJ whole genome shotgun (WGS) entry which is preliminary data.</text>
</comment>
<dbReference type="EMBL" id="BRYA01000225">
    <property type="protein sequence ID" value="GMI44786.1"/>
    <property type="molecule type" value="Genomic_DNA"/>
</dbReference>
<sequence length="613" mass="68576">MVGSTREPPPKHAWSSATEVKNAGLTSVSNSNDDAGSSSVNAAPVITVDEAERLIENLEEIPVEEVGGNKFLKRHTDLERLNLQAHQSAQGKTDEFVLEAFLTFDKVKTIIKDLLAIEAWRESVLPKLIADVAANNNVMRVYFTLYHEATLVNLLEVMLFHKHVIESLGELSVELVDYCSRRMAVLAVPLSHNDVVSKAKATKTAAEISEHIDKRTREQEIMDHRNDIEFKIGVAATTMARYLCEHFEALPLSAQTRVLDTHDFIVMMVPLVEEPPWTRRNGKGEWEKLGEGARWNKVERADLLKLTKCEAQIWLSVYHLTCTEACREKYGLNTFRKEQLLRLRKYLNDVVLDQLPVLADVMRYMDELALMSVPENGTGNGSALMMQQVAVERDKITRGKNWSDVAKKQYEEIWSKVTDAKDDALRNISDIYNEEGIEDILGEAKPFEVTSQEIESVVLEVEGGGKKGFRVKKGEEGTQVDTPEGKFRRLKLIPVSIEGGGDSGVEILYDDEVLESDCKINAVITFTGEIPHAAVLTLEKAGLIRGEKASVAAKCWKQIGSVSEKLVCQIGFERCRVKGAEGEEGGKVYGYKISDTAFVSQPIWEQIDLNAFH</sequence>
<reference evidence="2" key="1">
    <citation type="journal article" date="2023" name="Commun. Biol.">
        <title>Genome analysis of Parmales, the sister group of diatoms, reveals the evolutionary specialization of diatoms from phago-mixotrophs to photoautotrophs.</title>
        <authorList>
            <person name="Ban H."/>
            <person name="Sato S."/>
            <person name="Yoshikawa S."/>
            <person name="Yamada K."/>
            <person name="Nakamura Y."/>
            <person name="Ichinomiya M."/>
            <person name="Sato N."/>
            <person name="Blanc-Mathieu R."/>
            <person name="Endo H."/>
            <person name="Kuwata A."/>
            <person name="Ogata H."/>
        </authorList>
    </citation>
    <scope>NUCLEOTIDE SEQUENCE [LARGE SCALE GENOMIC DNA]</scope>
</reference>
<dbReference type="InterPro" id="IPR052298">
    <property type="entry name" value="ZMYND10"/>
</dbReference>
<evidence type="ECO:0000313" key="2">
    <source>
        <dbReference type="Proteomes" id="UP001165065"/>
    </source>
</evidence>